<protein>
    <submittedName>
        <fullName evidence="2">Uncharacterized protein</fullName>
    </submittedName>
</protein>
<sequence>MLLLAARSGTRRPGRASVCTSVTRGCLVSEKQLSPPDSQGVPNWMILCTGLRNQKQGFEEEKAQDKAQDTRLLQARVDSCNSGSERGTNQTIPATDSSAPKQHSEETGETVRRWRMVKIPCQASSQQLCIPAGCPGPSQRRSNLHCHPLSTIQN</sequence>
<accession>A0AA40HEW8</accession>
<reference evidence="2" key="1">
    <citation type="submission" date="2023-06" db="EMBL/GenBank/DDBJ databases">
        <title>Reference genome for the Northern bat (Eptesicus nilssonii), a most northern bat species.</title>
        <authorList>
            <person name="Laine V.N."/>
            <person name="Pulliainen A.T."/>
            <person name="Lilley T.M."/>
        </authorList>
    </citation>
    <scope>NUCLEOTIDE SEQUENCE</scope>
    <source>
        <strain evidence="2">BLF_Eptnil</strain>
        <tissue evidence="2">Kidney</tissue>
    </source>
</reference>
<evidence type="ECO:0000313" key="3">
    <source>
        <dbReference type="Proteomes" id="UP001177744"/>
    </source>
</evidence>
<feature type="compositionally biased region" description="Polar residues" evidence="1">
    <location>
        <begin position="79"/>
        <end position="101"/>
    </location>
</feature>
<dbReference type="Proteomes" id="UP001177744">
    <property type="component" value="Unassembled WGS sequence"/>
</dbReference>
<comment type="caution">
    <text evidence="2">The sequence shown here is derived from an EMBL/GenBank/DDBJ whole genome shotgun (WGS) entry which is preliminary data.</text>
</comment>
<feature type="region of interest" description="Disordered" evidence="1">
    <location>
        <begin position="77"/>
        <end position="110"/>
    </location>
</feature>
<proteinExistence type="predicted"/>
<organism evidence="2 3">
    <name type="scientific">Cnephaeus nilssonii</name>
    <name type="common">Northern bat</name>
    <name type="synonym">Eptesicus nilssonii</name>
    <dbReference type="NCBI Taxonomy" id="3371016"/>
    <lineage>
        <taxon>Eukaryota</taxon>
        <taxon>Metazoa</taxon>
        <taxon>Chordata</taxon>
        <taxon>Craniata</taxon>
        <taxon>Vertebrata</taxon>
        <taxon>Euteleostomi</taxon>
        <taxon>Mammalia</taxon>
        <taxon>Eutheria</taxon>
        <taxon>Laurasiatheria</taxon>
        <taxon>Chiroptera</taxon>
        <taxon>Yangochiroptera</taxon>
        <taxon>Vespertilionidae</taxon>
        <taxon>Cnephaeus</taxon>
    </lineage>
</organism>
<keyword evidence="3" id="KW-1185">Reference proteome</keyword>
<name>A0AA40HEW8_CNENI</name>
<gene>
    <name evidence="2" type="ORF">QTO34_010194</name>
</gene>
<dbReference type="AlphaFoldDB" id="A0AA40HEW8"/>
<evidence type="ECO:0000313" key="2">
    <source>
        <dbReference type="EMBL" id="KAK1330010.1"/>
    </source>
</evidence>
<dbReference type="EMBL" id="JAULJE010000021">
    <property type="protein sequence ID" value="KAK1330010.1"/>
    <property type="molecule type" value="Genomic_DNA"/>
</dbReference>
<evidence type="ECO:0000256" key="1">
    <source>
        <dbReference type="SAM" id="MobiDB-lite"/>
    </source>
</evidence>